<dbReference type="GO" id="GO:0016853">
    <property type="term" value="F:isomerase activity"/>
    <property type="evidence" value="ECO:0007669"/>
    <property type="project" value="UniProtKB-KW"/>
</dbReference>
<dbReference type="GO" id="GO:0051484">
    <property type="term" value="P:isopentenyl diphosphate biosynthetic process, methylerythritol 4-phosphate pathway involved in terpenoid biosynthetic process"/>
    <property type="evidence" value="ECO:0007669"/>
    <property type="project" value="TreeGrafter"/>
</dbReference>
<dbReference type="Gene3D" id="3.40.50.720">
    <property type="entry name" value="NAD(P)-binding Rossmann-like Domain"/>
    <property type="match status" value="1"/>
</dbReference>
<evidence type="ECO:0000313" key="15">
    <source>
        <dbReference type="EMBL" id="SFV59427.1"/>
    </source>
</evidence>
<keyword evidence="9" id="KW-0464">Manganese</keyword>
<dbReference type="UniPathway" id="UPA00056">
    <property type="reaction ID" value="UER00092"/>
</dbReference>
<evidence type="ECO:0000256" key="3">
    <source>
        <dbReference type="ARBA" id="ARBA00005094"/>
    </source>
</evidence>
<dbReference type="InterPro" id="IPR036291">
    <property type="entry name" value="NAD(P)-bd_dom_sf"/>
</dbReference>
<comment type="similarity">
    <text evidence="4">Belongs to the DXR family.</text>
</comment>
<evidence type="ECO:0000256" key="6">
    <source>
        <dbReference type="ARBA" id="ARBA00022723"/>
    </source>
</evidence>
<keyword evidence="8 15" id="KW-0560">Oxidoreductase</keyword>
<evidence type="ECO:0000256" key="7">
    <source>
        <dbReference type="ARBA" id="ARBA00022857"/>
    </source>
</evidence>
<evidence type="ECO:0000256" key="2">
    <source>
        <dbReference type="ARBA" id="ARBA00001946"/>
    </source>
</evidence>
<organism evidence="15">
    <name type="scientific">hydrothermal vent metagenome</name>
    <dbReference type="NCBI Taxonomy" id="652676"/>
    <lineage>
        <taxon>unclassified sequences</taxon>
        <taxon>metagenomes</taxon>
        <taxon>ecological metagenomes</taxon>
    </lineage>
</organism>
<evidence type="ECO:0000256" key="1">
    <source>
        <dbReference type="ARBA" id="ARBA00001936"/>
    </source>
</evidence>
<dbReference type="SUPFAM" id="SSF55347">
    <property type="entry name" value="Glyceraldehyde-3-phosphate dehydrogenase-like, C-terminal domain"/>
    <property type="match status" value="1"/>
</dbReference>
<evidence type="ECO:0000259" key="13">
    <source>
        <dbReference type="Pfam" id="PF08436"/>
    </source>
</evidence>
<name>A0A1W1C130_9ZZZZ</name>
<evidence type="ECO:0000256" key="11">
    <source>
        <dbReference type="ARBA" id="ARBA00048543"/>
    </source>
</evidence>
<evidence type="ECO:0000256" key="10">
    <source>
        <dbReference type="ARBA" id="ARBA00023229"/>
    </source>
</evidence>
<evidence type="ECO:0000256" key="9">
    <source>
        <dbReference type="ARBA" id="ARBA00023211"/>
    </source>
</evidence>
<feature type="domain" description="DXP reductoisomerase C-terminal" evidence="14">
    <location>
        <begin position="243"/>
        <end position="356"/>
    </location>
</feature>
<dbReference type="NCBIfam" id="TIGR00243">
    <property type="entry name" value="Dxr"/>
    <property type="match status" value="1"/>
</dbReference>
<keyword evidence="15" id="KW-0413">Isomerase</keyword>
<dbReference type="PANTHER" id="PTHR30525:SF0">
    <property type="entry name" value="1-DEOXY-D-XYLULOSE 5-PHOSPHATE REDUCTOISOMERASE, CHLOROPLASTIC"/>
    <property type="match status" value="1"/>
</dbReference>
<evidence type="ECO:0000256" key="8">
    <source>
        <dbReference type="ARBA" id="ARBA00023002"/>
    </source>
</evidence>
<sequence length="361" mass="40257">MPSSIVLLGSTGSIGVNTLEVASRYGIEIEALVAGKNIYLLNEQIERYNPKYVAIADEADRDLVDHQNIFCGDSGIIEILERSRSQLVVNALVGYVGLAPTLKSIELGKRVALANKESLVVAGQFIDMTQIVPIDSEHFGLWYLMGARPVSKLYITASGGAFREWDIADMHRATFAEALNHPNWSMGNKITIDSATMTNKLFEMLEAKWLFDTINIDAYIEKKSIIHALVEFNDGSTTAHLAGVDMKLPIAFALKGHVEEKILPPVDLLSMGSIEFLPITSERYPIWDIKDHILTNPHLGVVVNAANEEAIKRFESNRCNFFDMSKIVLDAYKKFDDVMPNSISDIIEIDREVREYLHSGI</sequence>
<evidence type="ECO:0000259" key="14">
    <source>
        <dbReference type="Pfam" id="PF13288"/>
    </source>
</evidence>
<comment type="cofactor">
    <cofactor evidence="1">
        <name>Mn(2+)</name>
        <dbReference type="ChEBI" id="CHEBI:29035"/>
    </cofactor>
</comment>
<dbReference type="InterPro" id="IPR036169">
    <property type="entry name" value="DXPR_C_sf"/>
</dbReference>
<keyword evidence="10" id="KW-0414">Isoprene biosynthesis</keyword>
<dbReference type="InterPro" id="IPR003821">
    <property type="entry name" value="DXP_reductoisomerase"/>
</dbReference>
<dbReference type="EMBL" id="FPHC01000052">
    <property type="protein sequence ID" value="SFV59427.1"/>
    <property type="molecule type" value="Genomic_DNA"/>
</dbReference>
<dbReference type="AlphaFoldDB" id="A0A1W1C130"/>
<dbReference type="SUPFAM" id="SSF69055">
    <property type="entry name" value="1-deoxy-D-xylulose-5-phosphate reductoisomerase, C-terminal domain"/>
    <property type="match status" value="1"/>
</dbReference>
<feature type="domain" description="1-deoxy-D-xylulose 5-phosphate reductoisomerase C-terminal" evidence="13">
    <location>
        <begin position="131"/>
        <end position="211"/>
    </location>
</feature>
<dbReference type="Pfam" id="PF02670">
    <property type="entry name" value="DXP_reductoisom"/>
    <property type="match status" value="1"/>
</dbReference>
<dbReference type="Pfam" id="PF13288">
    <property type="entry name" value="DXPR_C"/>
    <property type="match status" value="1"/>
</dbReference>
<keyword evidence="6" id="KW-0479">Metal-binding</keyword>
<dbReference type="SUPFAM" id="SSF51735">
    <property type="entry name" value="NAD(P)-binding Rossmann-fold domains"/>
    <property type="match status" value="1"/>
</dbReference>
<evidence type="ECO:0000259" key="12">
    <source>
        <dbReference type="Pfam" id="PF02670"/>
    </source>
</evidence>
<dbReference type="GO" id="GO:0030145">
    <property type="term" value="F:manganese ion binding"/>
    <property type="evidence" value="ECO:0007669"/>
    <property type="project" value="TreeGrafter"/>
</dbReference>
<dbReference type="InterPro" id="IPR013644">
    <property type="entry name" value="DXP_reductoisomerase_C"/>
</dbReference>
<accession>A0A1W1C130</accession>
<dbReference type="FunFam" id="3.40.50.720:FF:000045">
    <property type="entry name" value="1-deoxy-D-xylulose 5-phosphate reductoisomerase"/>
    <property type="match status" value="1"/>
</dbReference>
<keyword evidence="7" id="KW-0521">NADP</keyword>
<dbReference type="HAMAP" id="MF_00183">
    <property type="entry name" value="DXP_reductoisom"/>
    <property type="match status" value="1"/>
</dbReference>
<dbReference type="PIRSF" id="PIRSF006205">
    <property type="entry name" value="Dxp_reductismrs"/>
    <property type="match status" value="1"/>
</dbReference>
<evidence type="ECO:0000256" key="4">
    <source>
        <dbReference type="ARBA" id="ARBA00006825"/>
    </source>
</evidence>
<comment type="pathway">
    <text evidence="3">Isoprenoid biosynthesis; isopentenyl diphosphate biosynthesis via DXP pathway; isopentenyl diphosphate from 1-deoxy-D-xylulose 5-phosphate: step 1/6.</text>
</comment>
<evidence type="ECO:0000256" key="5">
    <source>
        <dbReference type="ARBA" id="ARBA00012366"/>
    </source>
</evidence>
<gene>
    <name evidence="15" type="ORF">MNB_SV-6-1150</name>
</gene>
<dbReference type="GO" id="GO:0070402">
    <property type="term" value="F:NADPH binding"/>
    <property type="evidence" value="ECO:0007669"/>
    <property type="project" value="InterPro"/>
</dbReference>
<dbReference type="EC" id="1.1.1.267" evidence="5"/>
<dbReference type="Gene3D" id="1.10.1740.10">
    <property type="match status" value="1"/>
</dbReference>
<dbReference type="Pfam" id="PF08436">
    <property type="entry name" value="DXP_redisom_C"/>
    <property type="match status" value="1"/>
</dbReference>
<comment type="cofactor">
    <cofactor evidence="2">
        <name>Mg(2+)</name>
        <dbReference type="ChEBI" id="CHEBI:18420"/>
    </cofactor>
</comment>
<comment type="catalytic activity">
    <reaction evidence="11">
        <text>2-C-methyl-D-erythritol 4-phosphate + NADP(+) = 1-deoxy-D-xylulose 5-phosphate + NADPH + H(+)</text>
        <dbReference type="Rhea" id="RHEA:13717"/>
        <dbReference type="ChEBI" id="CHEBI:15378"/>
        <dbReference type="ChEBI" id="CHEBI:57783"/>
        <dbReference type="ChEBI" id="CHEBI:57792"/>
        <dbReference type="ChEBI" id="CHEBI:58262"/>
        <dbReference type="ChEBI" id="CHEBI:58349"/>
        <dbReference type="EC" id="1.1.1.267"/>
    </reaction>
    <physiologicalReaction direction="right-to-left" evidence="11">
        <dbReference type="Rhea" id="RHEA:13719"/>
    </physiologicalReaction>
</comment>
<proteinExistence type="inferred from homology"/>
<reference evidence="15" key="1">
    <citation type="submission" date="2016-10" db="EMBL/GenBank/DDBJ databases">
        <authorList>
            <person name="de Groot N.N."/>
        </authorList>
    </citation>
    <scope>NUCLEOTIDE SEQUENCE</scope>
</reference>
<protein>
    <recommendedName>
        <fullName evidence="5">1-deoxy-D-xylulose-5-phosphate reductoisomerase</fullName>
        <ecNumber evidence="5">1.1.1.267</ecNumber>
    </recommendedName>
</protein>
<dbReference type="PANTHER" id="PTHR30525">
    <property type="entry name" value="1-DEOXY-D-XYLULOSE 5-PHOSPHATE REDUCTOISOMERASE"/>
    <property type="match status" value="1"/>
</dbReference>
<dbReference type="InterPro" id="IPR026877">
    <property type="entry name" value="DXPR_C"/>
</dbReference>
<dbReference type="GO" id="GO:0030604">
    <property type="term" value="F:1-deoxy-D-xylulose-5-phosphate reductoisomerase activity"/>
    <property type="evidence" value="ECO:0007669"/>
    <property type="project" value="UniProtKB-EC"/>
</dbReference>
<feature type="domain" description="1-deoxy-D-xylulose 5-phosphate reductoisomerase N-terminal" evidence="12">
    <location>
        <begin position="5"/>
        <end position="123"/>
    </location>
</feature>
<dbReference type="InterPro" id="IPR013512">
    <property type="entry name" value="DXP_reductoisomerase_N"/>
</dbReference>